<evidence type="ECO:0000313" key="3">
    <source>
        <dbReference type="EMBL" id="CAF4783088.1"/>
    </source>
</evidence>
<gene>
    <name evidence="3" type="ORF">PMACD_LOCUS2451</name>
</gene>
<dbReference type="Pfam" id="PF15995">
    <property type="entry name" value="DUF4771"/>
    <property type="match status" value="1"/>
</dbReference>
<dbReference type="Proteomes" id="UP000663880">
    <property type="component" value="Unassembled WGS sequence"/>
</dbReference>
<evidence type="ECO:0000256" key="1">
    <source>
        <dbReference type="SAM" id="MobiDB-lite"/>
    </source>
</evidence>
<comment type="caution">
    <text evidence="3">The sequence shown here is derived from an EMBL/GenBank/DDBJ whole genome shotgun (WGS) entry which is preliminary data.</text>
</comment>
<feature type="compositionally biased region" description="Acidic residues" evidence="1">
    <location>
        <begin position="223"/>
        <end position="232"/>
    </location>
</feature>
<name>A0A821N9I7_9NEOP</name>
<feature type="region of interest" description="Disordered" evidence="1">
    <location>
        <begin position="208"/>
        <end position="249"/>
    </location>
</feature>
<keyword evidence="4" id="KW-1185">Reference proteome</keyword>
<proteinExistence type="predicted"/>
<sequence>MVAGDHGPETSYEERAERRLQVVYSKQTKERQVFMQELKELRKRRDKKILKTVRDLIGPRWYQALSVPQREALDSLEFSIYQDLLEGKPVRSANVMRRLGLYPRPNEGDLMNCLYLGRKDPKETLAQLFYVTYGHPIDGKQLSYALNARLMLSAILYLGLNNLLELLKKRFQADPEKKKSKQKPIPKSKPELKSPYLQDMIAVLYSPPRRKPFKPKPLPNLEDLNEPYEEEPPIMRPPPPVPPPPPRKKRIPRACCDRMAGVMNIEPHSSITAVTMKTVTRTSRHHKTRGGSKFSVTEVKKTYGISMSRPKRGRGRKKVNAPSTGIWNSQYMITGVHQINGKPVFVLANVTILPAMGELIHGGYRYIGGESININSGIRGWPPPAKSQPCECLHKWQSVALDYVKSTKCHCGHHYDYGNEGVFPAEELPFFQKPTRHAPYKFNYETIYDLDEKHLHVEKEFKRIWETDSALCVPDPNIVAKKEKKKKKTKRSSATCLGQSPKPEDYLRCALRQMRKINIAARLPDIHLVPELKEWMRYRIYGPYTAADKKEYLRQSSIYWQMFLTLAAKGYGHVDTPRDPIYSGHTTWVHKQALNDKFRKFTQRYKLQLFRSLANVNNMLWPTMNQAQFPDKKFREIFFSYLFSRIEDLQLMHPYSSKEAIERKFKLAKKRYICLPAGIEPEE</sequence>
<dbReference type="AlphaFoldDB" id="A0A821N9I7"/>
<reference evidence="3" key="1">
    <citation type="submission" date="2021-02" db="EMBL/GenBank/DDBJ databases">
        <authorList>
            <person name="Steward A R."/>
        </authorList>
    </citation>
    <scope>NUCLEOTIDE SEQUENCE</scope>
</reference>
<dbReference type="InterPro" id="IPR031936">
    <property type="entry name" value="DUF4771"/>
</dbReference>
<feature type="compositionally biased region" description="Pro residues" evidence="1">
    <location>
        <begin position="234"/>
        <end position="245"/>
    </location>
</feature>
<evidence type="ECO:0000313" key="4">
    <source>
        <dbReference type="Proteomes" id="UP000663880"/>
    </source>
</evidence>
<protein>
    <recommendedName>
        <fullName evidence="2">DUF4771 domain-containing protein</fullName>
    </recommendedName>
</protein>
<dbReference type="OrthoDB" id="6613664at2759"/>
<organism evidence="3 4">
    <name type="scientific">Pieris macdunnoughi</name>
    <dbReference type="NCBI Taxonomy" id="345717"/>
    <lineage>
        <taxon>Eukaryota</taxon>
        <taxon>Metazoa</taxon>
        <taxon>Ecdysozoa</taxon>
        <taxon>Arthropoda</taxon>
        <taxon>Hexapoda</taxon>
        <taxon>Insecta</taxon>
        <taxon>Pterygota</taxon>
        <taxon>Neoptera</taxon>
        <taxon>Endopterygota</taxon>
        <taxon>Lepidoptera</taxon>
        <taxon>Glossata</taxon>
        <taxon>Ditrysia</taxon>
        <taxon>Papilionoidea</taxon>
        <taxon>Pieridae</taxon>
        <taxon>Pierinae</taxon>
        <taxon>Pieris</taxon>
    </lineage>
</organism>
<feature type="region of interest" description="Disordered" evidence="1">
    <location>
        <begin position="173"/>
        <end position="192"/>
    </location>
</feature>
<feature type="domain" description="DUF4771" evidence="2">
    <location>
        <begin position="507"/>
        <end position="649"/>
    </location>
</feature>
<accession>A0A821N9I7</accession>
<dbReference type="PANTHER" id="PTHR41967">
    <property type="entry name" value="FI19406P1-RELATED"/>
    <property type="match status" value="1"/>
</dbReference>
<dbReference type="PANTHER" id="PTHR41967:SF6">
    <property type="entry name" value="FI19406P1-RELATED"/>
    <property type="match status" value="1"/>
</dbReference>
<evidence type="ECO:0000259" key="2">
    <source>
        <dbReference type="Pfam" id="PF15995"/>
    </source>
</evidence>
<dbReference type="EMBL" id="CAJOBZ010000004">
    <property type="protein sequence ID" value="CAF4783088.1"/>
    <property type="molecule type" value="Genomic_DNA"/>
</dbReference>